<comment type="caution">
    <text evidence="2">The sequence shown here is derived from an EMBL/GenBank/DDBJ whole genome shotgun (WGS) entry which is preliminary data.</text>
</comment>
<accession>A0A4Y2S785</accession>
<dbReference type="SUPFAM" id="SSF46689">
    <property type="entry name" value="Homeodomain-like"/>
    <property type="match status" value="1"/>
</dbReference>
<evidence type="ECO:0000313" key="2">
    <source>
        <dbReference type="EMBL" id="GBN83753.1"/>
    </source>
</evidence>
<organism evidence="2 3">
    <name type="scientific">Araneus ventricosus</name>
    <name type="common">Orbweaver spider</name>
    <name type="synonym">Epeira ventricosa</name>
    <dbReference type="NCBI Taxonomy" id="182803"/>
    <lineage>
        <taxon>Eukaryota</taxon>
        <taxon>Metazoa</taxon>
        <taxon>Ecdysozoa</taxon>
        <taxon>Arthropoda</taxon>
        <taxon>Chelicerata</taxon>
        <taxon>Arachnida</taxon>
        <taxon>Araneae</taxon>
        <taxon>Araneomorphae</taxon>
        <taxon>Entelegynae</taxon>
        <taxon>Araneoidea</taxon>
        <taxon>Araneidae</taxon>
        <taxon>Araneus</taxon>
    </lineage>
</organism>
<dbReference type="EMBL" id="BGPR01020082">
    <property type="protein sequence ID" value="GBN83753.1"/>
    <property type="molecule type" value="Genomic_DNA"/>
</dbReference>
<comment type="subcellular location">
    <subcellularLocation>
        <location evidence="1">Nucleus</location>
    </subcellularLocation>
</comment>
<evidence type="ECO:0000256" key="1">
    <source>
        <dbReference type="ARBA" id="ARBA00004123"/>
    </source>
</evidence>
<dbReference type="OrthoDB" id="3263820at2759"/>
<dbReference type="Gene3D" id="1.10.10.10">
    <property type="entry name" value="Winged helix-like DNA-binding domain superfamily/Winged helix DNA-binding domain"/>
    <property type="match status" value="1"/>
</dbReference>
<evidence type="ECO:0000313" key="3">
    <source>
        <dbReference type="Proteomes" id="UP000499080"/>
    </source>
</evidence>
<keyword evidence="3" id="KW-1185">Reference proteome</keyword>
<reference evidence="2 3" key="1">
    <citation type="journal article" date="2019" name="Sci. Rep.">
        <title>Orb-weaving spider Araneus ventricosus genome elucidates the spidroin gene catalogue.</title>
        <authorList>
            <person name="Kono N."/>
            <person name="Nakamura H."/>
            <person name="Ohtoshi R."/>
            <person name="Moran D.A.P."/>
            <person name="Shinohara A."/>
            <person name="Yoshida Y."/>
            <person name="Fujiwara M."/>
            <person name="Mori M."/>
            <person name="Tomita M."/>
            <person name="Arakawa K."/>
        </authorList>
    </citation>
    <scope>NUCLEOTIDE SEQUENCE [LARGE SCALE GENOMIC DNA]</scope>
</reference>
<sequence length="189" mass="21757">MARGRATDLAVRNQIIQQHQNGIPQREIGRTFRLAQSTVCSIIKRFTTTENSRPRKAPGRPLTLSDREVRLFRRHIRKNRHMAVADLVTWARQSFVKTISEASTRRYGAARHSKKRDVSHLSLHRINVGVLSGPNLNSAGLHLSVKRYCGQMNPYLRFHVEILAERLLGRRMRQTIQSVTSAWFLKQAL</sequence>
<dbReference type="Proteomes" id="UP000499080">
    <property type="component" value="Unassembled WGS sequence"/>
</dbReference>
<evidence type="ECO:0008006" key="4">
    <source>
        <dbReference type="Google" id="ProtNLM"/>
    </source>
</evidence>
<dbReference type="InterPro" id="IPR009057">
    <property type="entry name" value="Homeodomain-like_sf"/>
</dbReference>
<proteinExistence type="predicted"/>
<name>A0A4Y2S785_ARAVE</name>
<gene>
    <name evidence="2" type="ORF">AVEN_68225_1</name>
</gene>
<dbReference type="GO" id="GO:0005634">
    <property type="term" value="C:nucleus"/>
    <property type="evidence" value="ECO:0007669"/>
    <property type="project" value="UniProtKB-SubCell"/>
</dbReference>
<protein>
    <recommendedName>
        <fullName evidence="4">Paired domain-containing protein</fullName>
    </recommendedName>
</protein>
<dbReference type="AlphaFoldDB" id="A0A4Y2S785"/>
<dbReference type="InterPro" id="IPR036388">
    <property type="entry name" value="WH-like_DNA-bd_sf"/>
</dbReference>